<dbReference type="Pfam" id="PF18759">
    <property type="entry name" value="Plavaka"/>
    <property type="match status" value="1"/>
</dbReference>
<proteinExistence type="predicted"/>
<dbReference type="OrthoDB" id="3239511at2759"/>
<dbReference type="InterPro" id="IPR041078">
    <property type="entry name" value="Plavaka"/>
</dbReference>
<gene>
    <name evidence="2" type="ORF">HYDPIDRAFT_184182</name>
</gene>
<feature type="compositionally biased region" description="Low complexity" evidence="1">
    <location>
        <begin position="62"/>
        <end position="71"/>
    </location>
</feature>
<evidence type="ECO:0000313" key="3">
    <source>
        <dbReference type="Proteomes" id="UP000053820"/>
    </source>
</evidence>
<dbReference type="AlphaFoldDB" id="A0A0C9VLP6"/>
<dbReference type="HOGENOM" id="CLU_009122_0_0_1"/>
<organism evidence="2 3">
    <name type="scientific">Hydnomerulius pinastri MD-312</name>
    <dbReference type="NCBI Taxonomy" id="994086"/>
    <lineage>
        <taxon>Eukaryota</taxon>
        <taxon>Fungi</taxon>
        <taxon>Dikarya</taxon>
        <taxon>Basidiomycota</taxon>
        <taxon>Agaricomycotina</taxon>
        <taxon>Agaricomycetes</taxon>
        <taxon>Agaricomycetidae</taxon>
        <taxon>Boletales</taxon>
        <taxon>Boletales incertae sedis</taxon>
        <taxon>Leucogyrophana</taxon>
    </lineage>
</organism>
<feature type="compositionally biased region" description="Basic and acidic residues" evidence="1">
    <location>
        <begin position="27"/>
        <end position="56"/>
    </location>
</feature>
<protein>
    <submittedName>
        <fullName evidence="2">Uncharacterized protein</fullName>
    </submittedName>
</protein>
<evidence type="ECO:0000256" key="1">
    <source>
        <dbReference type="SAM" id="MobiDB-lite"/>
    </source>
</evidence>
<dbReference type="EMBL" id="KN839928">
    <property type="protein sequence ID" value="KIJ58540.1"/>
    <property type="molecule type" value="Genomic_DNA"/>
</dbReference>
<evidence type="ECO:0000313" key="2">
    <source>
        <dbReference type="EMBL" id="KIJ58540.1"/>
    </source>
</evidence>
<keyword evidence="3" id="KW-1185">Reference proteome</keyword>
<feature type="region of interest" description="Disordered" evidence="1">
    <location>
        <begin position="23"/>
        <end position="71"/>
    </location>
</feature>
<accession>A0A0C9VLP6</accession>
<reference evidence="2 3" key="1">
    <citation type="submission" date="2014-04" db="EMBL/GenBank/DDBJ databases">
        <title>Evolutionary Origins and Diversification of the Mycorrhizal Mutualists.</title>
        <authorList>
            <consortium name="DOE Joint Genome Institute"/>
            <consortium name="Mycorrhizal Genomics Consortium"/>
            <person name="Kohler A."/>
            <person name="Kuo A."/>
            <person name="Nagy L.G."/>
            <person name="Floudas D."/>
            <person name="Copeland A."/>
            <person name="Barry K.W."/>
            <person name="Cichocki N."/>
            <person name="Veneault-Fourrey C."/>
            <person name="LaButti K."/>
            <person name="Lindquist E.A."/>
            <person name="Lipzen A."/>
            <person name="Lundell T."/>
            <person name="Morin E."/>
            <person name="Murat C."/>
            <person name="Riley R."/>
            <person name="Ohm R."/>
            <person name="Sun H."/>
            <person name="Tunlid A."/>
            <person name="Henrissat B."/>
            <person name="Grigoriev I.V."/>
            <person name="Hibbett D.S."/>
            <person name="Martin F."/>
        </authorList>
    </citation>
    <scope>NUCLEOTIDE SEQUENCE [LARGE SCALE GENOMIC DNA]</scope>
    <source>
        <strain evidence="2 3">MD-312</strain>
    </source>
</reference>
<name>A0A0C9VLP6_9AGAM</name>
<dbReference type="Proteomes" id="UP000053820">
    <property type="component" value="Unassembled WGS sequence"/>
</dbReference>
<sequence length="933" mass="106975">MPNAVEKTRCSICNGEFSRRGLATHQRACERSARERREDKKLAKELRKAKKQELEQSKAVASSSQPEQQSPEYYLPIDDDLVADPDTPCDLAVAPSQEGGDMPYEVDDIKVAHHPRSGRAQHVHRFSDYKRNQASHKPSLPRDRQPWQPFRSRLDFEIAELALHAALSKDETNQLISLVHRAVSGHETFSLTNHKEVSETWSRTSHRFTPFERTVISVPYRKEEHQFDVHFRPLWNWAIDLLRDPRIGPHAVFDAERLYKYNGSKFVRFFDEPWTADAFWNAQSKLPEGGKPLAFILYSDKTKLSTFGTAKAYPVVARLANLPVHIRNSNGLGGGRVVGWLPIVKETQKDKHKPGFVNFKNVVWHKAFYVLLESIIEYAKTGYWFEGADKVLQLLFPIILILSGDYEEQCVMALIRGLKSKFPCPVCLVQKDQLAQFGTYVSRHTSQSQIVVSTARAERTVEAKEARLKEYSLRDVDNVFWRTPRSDVHGALSWDRLHAHGGLWRDHLWKEFGLIVSDMGRKALATVDDNFDAFPRWRNLAHFSQVMGISYTDGSKHEDISKLLLFAAHPIFNQREHPVGYQLLKCIRAFVDLDSYTALEVHTEETLAAGRAALKAFAELMTNWNFPKMHTNSHVFDDIVLKGVTRNYNTKPNESMHRPLKSYVMALNCCFDQILQIDHWTVISNGMRTELDELDEYEGDEDLREDMNSSTGSAIDSESVHDYSAHVKLGVTQEEQSFRELEESRKSDAAFQNFRVKLNNFLNILLPTSGIQLPGGKRIQLKAEDKVIEHRFLRVNFESLVDWKEHTDYLRCSPSFYNSPRYDCVIVHSDNGPFFARLVLLFTCQVADETYPLALIQPYDMPIGNRTRKDKDLGFWCVRAKPRPSSIFISCRSVIRGAMVVPDFDEPGDYLVVDGVDTDMFLRMNALRKAAGF</sequence>